<keyword evidence="1" id="KW-1133">Transmembrane helix</keyword>
<keyword evidence="1" id="KW-0812">Transmembrane</keyword>
<feature type="transmembrane region" description="Helical" evidence="1">
    <location>
        <begin position="9"/>
        <end position="27"/>
    </location>
</feature>
<evidence type="ECO:0000313" key="2">
    <source>
        <dbReference type="EMBL" id="NYB75477.1"/>
    </source>
</evidence>
<dbReference type="RefSeq" id="WP_179239181.1">
    <property type="nucleotide sequence ID" value="NZ_JACBNQ010000022.1"/>
</dbReference>
<evidence type="ECO:0000313" key="3">
    <source>
        <dbReference type="Proteomes" id="UP000611629"/>
    </source>
</evidence>
<gene>
    <name evidence="2" type="ORF">HZF24_15110</name>
</gene>
<proteinExistence type="predicted"/>
<organism evidence="2 3">
    <name type="scientific">Sedimentibacter hydroxybenzoicus DSM 7310</name>
    <dbReference type="NCBI Taxonomy" id="1123245"/>
    <lineage>
        <taxon>Bacteria</taxon>
        <taxon>Bacillati</taxon>
        <taxon>Bacillota</taxon>
        <taxon>Tissierellia</taxon>
        <taxon>Sedimentibacter</taxon>
    </lineage>
</organism>
<dbReference type="AlphaFoldDB" id="A0A974BLW0"/>
<name>A0A974BLW0_SEDHY</name>
<sequence>MRGYKKPTFWLMAVLVILLIVVVVSVGTNPRRNYEFSGMTWVQEGRKYFYAEDTPESKQEELVYLYFLYGVEGDYEKKYDLISERNKIGLDIERNAGKDIYSSYVLHSITTVDNDSDSYKYFKEKNNLTEIEVINVVYTKKDSLNLTAMGPQWGNGTYTSGYIVGKTAEDQDYKIQDFMMPLRPDGSEMNSKILSSSVNLYIYEDNEAVSERVITDSVSKTNINMLLRNVDESGIISNGNAPPETGSYVKAVINDKVYYVYEINSRYYIKKSNKDIGNMMFDEYRDIKNYSRYGTIPEPIYISAIVSGITYDEYKKTGGESPDAPDLSDYRKIKFELYVEFPDNIKNRKIETSGLAMIKKGNEENRLRGGGTFERDNEAENFAIYEEEIVFDARGLTDDDIINIFKTREASVSWTDSDNNYIKYEYDIGEIIEIKDK</sequence>
<comment type="caution">
    <text evidence="2">The sequence shown here is derived from an EMBL/GenBank/DDBJ whole genome shotgun (WGS) entry which is preliminary data.</text>
</comment>
<keyword evidence="1" id="KW-0472">Membrane</keyword>
<accession>A0A974BLW0</accession>
<protein>
    <submittedName>
        <fullName evidence="2">Uncharacterized protein</fullName>
    </submittedName>
</protein>
<reference evidence="2" key="1">
    <citation type="submission" date="2020-07" db="EMBL/GenBank/DDBJ databases">
        <title>Genomic analysis of a strain of Sedimentibacter Hydroxybenzoicus DSM7310.</title>
        <authorList>
            <person name="Ma S."/>
        </authorList>
    </citation>
    <scope>NUCLEOTIDE SEQUENCE</scope>
    <source>
        <strain evidence="2">DSM 7310</strain>
    </source>
</reference>
<dbReference type="EMBL" id="JACBNQ010000022">
    <property type="protein sequence ID" value="NYB75477.1"/>
    <property type="molecule type" value="Genomic_DNA"/>
</dbReference>
<evidence type="ECO:0000256" key="1">
    <source>
        <dbReference type="SAM" id="Phobius"/>
    </source>
</evidence>
<dbReference type="Proteomes" id="UP000611629">
    <property type="component" value="Unassembled WGS sequence"/>
</dbReference>
<keyword evidence="3" id="KW-1185">Reference proteome</keyword>